<organism evidence="1 2">
    <name type="scientific">Kingdonia uniflora</name>
    <dbReference type="NCBI Taxonomy" id="39325"/>
    <lineage>
        <taxon>Eukaryota</taxon>
        <taxon>Viridiplantae</taxon>
        <taxon>Streptophyta</taxon>
        <taxon>Embryophyta</taxon>
        <taxon>Tracheophyta</taxon>
        <taxon>Spermatophyta</taxon>
        <taxon>Magnoliopsida</taxon>
        <taxon>Ranunculales</taxon>
        <taxon>Circaeasteraceae</taxon>
        <taxon>Kingdonia</taxon>
    </lineage>
</organism>
<dbReference type="PANTHER" id="PTHR48040">
    <property type="entry name" value="PLEIOTROPIC DRUG RESISTANCE PROTEIN 1-LIKE ISOFORM X1"/>
    <property type="match status" value="1"/>
</dbReference>
<sequence length="122" mass="13498">MLVELSRREKGVGIKPDPEIDTFMKGVGTIYEMLAELSRREKGARIKPDPEIDALLKATALVGQGTSLVTNYILKILGLDISTDIMVGDDMRRGISSGQKKNVSQLVRVTLISYHKILCVLR</sequence>
<evidence type="ECO:0000313" key="1">
    <source>
        <dbReference type="EMBL" id="KAF6156003.1"/>
    </source>
</evidence>
<protein>
    <submittedName>
        <fullName evidence="1">Uncharacterized protein</fullName>
    </submittedName>
</protein>
<dbReference type="OrthoDB" id="1728530at2759"/>
<dbReference type="Proteomes" id="UP000541444">
    <property type="component" value="Unassembled WGS sequence"/>
</dbReference>
<evidence type="ECO:0000313" key="2">
    <source>
        <dbReference type="Proteomes" id="UP000541444"/>
    </source>
</evidence>
<reference evidence="1 2" key="1">
    <citation type="journal article" date="2020" name="IScience">
        <title>Genome Sequencing of the Endangered Kingdonia uniflora (Circaeasteraceae, Ranunculales) Reveals Potential Mechanisms of Evolutionary Specialization.</title>
        <authorList>
            <person name="Sun Y."/>
            <person name="Deng T."/>
            <person name="Zhang A."/>
            <person name="Moore M.J."/>
            <person name="Landis J.B."/>
            <person name="Lin N."/>
            <person name="Zhang H."/>
            <person name="Zhang X."/>
            <person name="Huang J."/>
            <person name="Zhang X."/>
            <person name="Sun H."/>
            <person name="Wang H."/>
        </authorList>
    </citation>
    <scope>NUCLEOTIDE SEQUENCE [LARGE SCALE GENOMIC DNA]</scope>
    <source>
        <strain evidence="1">TB1705</strain>
        <tissue evidence="1">Leaf</tissue>
    </source>
</reference>
<gene>
    <name evidence="1" type="ORF">GIB67_007439</name>
</gene>
<proteinExistence type="predicted"/>
<keyword evidence="2" id="KW-1185">Reference proteome</keyword>
<comment type="caution">
    <text evidence="1">The sequence shown here is derived from an EMBL/GenBank/DDBJ whole genome shotgun (WGS) entry which is preliminary data.</text>
</comment>
<accession>A0A7J7MM82</accession>
<dbReference type="EMBL" id="JACGCM010001391">
    <property type="protein sequence ID" value="KAF6156003.1"/>
    <property type="molecule type" value="Genomic_DNA"/>
</dbReference>
<name>A0A7J7MM82_9MAGN</name>
<dbReference type="PANTHER" id="PTHR48040:SF60">
    <property type="entry name" value="ABC TRANSPORTER DOMAIN-CONTAINING PROTEIN"/>
    <property type="match status" value="1"/>
</dbReference>
<dbReference type="AlphaFoldDB" id="A0A7J7MM82"/>